<gene>
    <name evidence="3" type="ORF">EV356DRAFT_566800</name>
</gene>
<keyword evidence="1" id="KW-0863">Zinc-finger</keyword>
<protein>
    <recommendedName>
        <fullName evidence="2">C2H2-type domain-containing protein</fullName>
    </recommendedName>
</protein>
<keyword evidence="1" id="KW-0479">Metal-binding</keyword>
<feature type="domain" description="C2H2-type" evidence="2">
    <location>
        <begin position="252"/>
        <end position="280"/>
    </location>
</feature>
<dbReference type="Gene3D" id="3.30.160.60">
    <property type="entry name" value="Classic Zinc Finger"/>
    <property type="match status" value="1"/>
</dbReference>
<dbReference type="PROSITE" id="PS50157">
    <property type="entry name" value="ZINC_FINGER_C2H2_2"/>
    <property type="match status" value="2"/>
</dbReference>
<sequence length="310" mass="34617">MSWVLGDEQGCDTHADKVRHLFSISYNYDRAHERYNTCSDGVYFEDLNLRNVDDSVDIWIGGWLSLKNNAIYETEQEFLFHEPEYSEFSNGSEPPGNFWTNGSGVEAPDAAEFTILNDPLTRSPINTHPAIQVSLHSSSQSFPTFNQPLFDVAGQQDGTLKNAPQEHASDIMTGAWTDRQQAHDMPLMASSTEPIISSPSAFNQPASTLEIPSALRTQTLPRAVHFKCSKCPRNFATESRLLVHERKHAPRPVCSTCGQDFADARTLERHSQSKHAGRGSYQQLTSSDEALQPFRIVSNDIVDTFVEIAP</sequence>
<evidence type="ECO:0000313" key="4">
    <source>
        <dbReference type="Proteomes" id="UP000800092"/>
    </source>
</evidence>
<keyword evidence="1" id="KW-0862">Zinc</keyword>
<dbReference type="GO" id="GO:0008270">
    <property type="term" value="F:zinc ion binding"/>
    <property type="evidence" value="ECO:0007669"/>
    <property type="project" value="UniProtKB-KW"/>
</dbReference>
<organism evidence="3 4">
    <name type="scientific">Viridothelium virens</name>
    <name type="common">Speckled blister lichen</name>
    <name type="synonym">Trypethelium virens</name>
    <dbReference type="NCBI Taxonomy" id="1048519"/>
    <lineage>
        <taxon>Eukaryota</taxon>
        <taxon>Fungi</taxon>
        <taxon>Dikarya</taxon>
        <taxon>Ascomycota</taxon>
        <taxon>Pezizomycotina</taxon>
        <taxon>Dothideomycetes</taxon>
        <taxon>Dothideomycetes incertae sedis</taxon>
        <taxon>Trypetheliales</taxon>
        <taxon>Trypetheliaceae</taxon>
        <taxon>Viridothelium</taxon>
    </lineage>
</organism>
<keyword evidence="4" id="KW-1185">Reference proteome</keyword>
<dbReference type="Proteomes" id="UP000800092">
    <property type="component" value="Unassembled WGS sequence"/>
</dbReference>
<dbReference type="InterPro" id="IPR013087">
    <property type="entry name" value="Znf_C2H2_type"/>
</dbReference>
<evidence type="ECO:0000313" key="3">
    <source>
        <dbReference type="EMBL" id="KAF2234867.1"/>
    </source>
</evidence>
<proteinExistence type="predicted"/>
<dbReference type="SMART" id="SM00355">
    <property type="entry name" value="ZnF_C2H2"/>
    <property type="match status" value="2"/>
</dbReference>
<evidence type="ECO:0000256" key="1">
    <source>
        <dbReference type="PROSITE-ProRule" id="PRU00042"/>
    </source>
</evidence>
<dbReference type="AlphaFoldDB" id="A0A6A6HA39"/>
<dbReference type="Pfam" id="PF00096">
    <property type="entry name" value="zf-C2H2"/>
    <property type="match status" value="1"/>
</dbReference>
<dbReference type="EMBL" id="ML991795">
    <property type="protein sequence ID" value="KAF2234867.1"/>
    <property type="molecule type" value="Genomic_DNA"/>
</dbReference>
<dbReference type="OrthoDB" id="654211at2759"/>
<feature type="domain" description="C2H2-type" evidence="2">
    <location>
        <begin position="226"/>
        <end position="253"/>
    </location>
</feature>
<dbReference type="SUPFAM" id="SSF57667">
    <property type="entry name" value="beta-beta-alpha zinc fingers"/>
    <property type="match status" value="1"/>
</dbReference>
<accession>A0A6A6HA39</accession>
<evidence type="ECO:0000259" key="2">
    <source>
        <dbReference type="PROSITE" id="PS50157"/>
    </source>
</evidence>
<dbReference type="InterPro" id="IPR036236">
    <property type="entry name" value="Znf_C2H2_sf"/>
</dbReference>
<dbReference type="PROSITE" id="PS00028">
    <property type="entry name" value="ZINC_FINGER_C2H2_1"/>
    <property type="match status" value="2"/>
</dbReference>
<name>A0A6A6HA39_VIRVR</name>
<reference evidence="3" key="1">
    <citation type="journal article" date="2020" name="Stud. Mycol.">
        <title>101 Dothideomycetes genomes: a test case for predicting lifestyles and emergence of pathogens.</title>
        <authorList>
            <person name="Haridas S."/>
            <person name="Albert R."/>
            <person name="Binder M."/>
            <person name="Bloem J."/>
            <person name="Labutti K."/>
            <person name="Salamov A."/>
            <person name="Andreopoulos B."/>
            <person name="Baker S."/>
            <person name="Barry K."/>
            <person name="Bills G."/>
            <person name="Bluhm B."/>
            <person name="Cannon C."/>
            <person name="Castanera R."/>
            <person name="Culley D."/>
            <person name="Daum C."/>
            <person name="Ezra D."/>
            <person name="Gonzalez J."/>
            <person name="Henrissat B."/>
            <person name="Kuo A."/>
            <person name="Liang C."/>
            <person name="Lipzen A."/>
            <person name="Lutzoni F."/>
            <person name="Magnuson J."/>
            <person name="Mondo S."/>
            <person name="Nolan M."/>
            <person name="Ohm R."/>
            <person name="Pangilinan J."/>
            <person name="Park H.-J."/>
            <person name="Ramirez L."/>
            <person name="Alfaro M."/>
            <person name="Sun H."/>
            <person name="Tritt A."/>
            <person name="Yoshinaga Y."/>
            <person name="Zwiers L.-H."/>
            <person name="Turgeon B."/>
            <person name="Goodwin S."/>
            <person name="Spatafora J."/>
            <person name="Crous P."/>
            <person name="Grigoriev I."/>
        </authorList>
    </citation>
    <scope>NUCLEOTIDE SEQUENCE</scope>
    <source>
        <strain evidence="3">Tuck. ex Michener</strain>
    </source>
</reference>